<feature type="compositionally biased region" description="Basic and acidic residues" evidence="1">
    <location>
        <begin position="30"/>
        <end position="39"/>
    </location>
</feature>
<evidence type="ECO:0000256" key="2">
    <source>
        <dbReference type="SAM" id="SignalP"/>
    </source>
</evidence>
<feature type="chain" id="PRO_5038448542" evidence="2">
    <location>
        <begin position="21"/>
        <end position="602"/>
    </location>
</feature>
<gene>
    <name evidence="6" type="ORF">D7I43_20110</name>
</gene>
<dbReference type="SUPFAM" id="SSF82171">
    <property type="entry name" value="DPP6 N-terminal domain-like"/>
    <property type="match status" value="1"/>
</dbReference>
<evidence type="ECO:0000259" key="5">
    <source>
        <dbReference type="Pfam" id="PF25976"/>
    </source>
</evidence>
<dbReference type="InterPro" id="IPR019606">
    <property type="entry name" value="GerMN"/>
</dbReference>
<feature type="domain" description="Lipoprotein LpqB C-terminal" evidence="4">
    <location>
        <begin position="355"/>
        <end position="537"/>
    </location>
</feature>
<dbReference type="Pfam" id="PF10646">
    <property type="entry name" value="Germane"/>
    <property type="match status" value="1"/>
</dbReference>
<keyword evidence="2" id="KW-0732">Signal</keyword>
<dbReference type="InterPro" id="IPR018910">
    <property type="entry name" value="LpqB_C"/>
</dbReference>
<evidence type="ECO:0000313" key="7">
    <source>
        <dbReference type="Proteomes" id="UP000285744"/>
    </source>
</evidence>
<evidence type="ECO:0000259" key="3">
    <source>
        <dbReference type="Pfam" id="PF10646"/>
    </source>
</evidence>
<dbReference type="Pfam" id="PF25976">
    <property type="entry name" value="LpqB_N"/>
    <property type="match status" value="1"/>
</dbReference>
<comment type="caution">
    <text evidence="6">The sequence shown here is derived from an EMBL/GenBank/DDBJ whole genome shotgun (WGS) entry which is preliminary data.</text>
</comment>
<feature type="domain" description="Lipoprotein LpqB N-terminal" evidence="5">
    <location>
        <begin position="57"/>
        <end position="187"/>
    </location>
</feature>
<dbReference type="InterPro" id="IPR059026">
    <property type="entry name" value="LpqB_N"/>
</dbReference>
<dbReference type="AlphaFoldDB" id="A0A420EYB7"/>
<dbReference type="Proteomes" id="UP000285744">
    <property type="component" value="Unassembled WGS sequence"/>
</dbReference>
<protein>
    <submittedName>
        <fullName evidence="6">Uncharacterized protein</fullName>
    </submittedName>
</protein>
<sequence length="602" mass="63975">MRVRVVAGVLCGALATVAFTGCGIPERSEVQIDERREPATEAGSVSAWSKEPPSPSNSGTDSEAFVRDFLSAAAGEPDRAYDRVKQFVAPEFKSRMQDKRGSEVELTVVRLTDAPVITNNVDRSAAVTISVQQVGVLRADGRLVPPVSTETTYEFGLRSASPAGTADDGGGFYITDPPNLLLLSDTALRDYYEPQAVYFWNSDRTRLVPDQRYLPLTVPTERRLNEVVKWLVDGPSDWLSTGAVGLPDRTELINNATGGNGRWEVNLDMPGDDRTRADQFVTQLAWSLPDLDGKLELKVRNNSIVVADLAERRSRALYTLQEGPRRYCVYEGAVHPLEIAGEPGGTVPLDPGANRNVVSAGLARSGGKILAALVVTGSDGQRLSVGTGPDPVTAFKKGPVHTAIGRPVWLRAAGTEQPRGLVVAGGRLYRFDQNAQMTPIALNLPPAPVNAVAASLDGQRIAVVVGGLLYVAALNLAGGGVTVGPPRRVATSLTSISAVDWGDENRLIVAGSAGRPAIYEVSVDGAVQTPLKDDTGAKVTHLSTYPVNPTIPVPSGAFMYEANGVAYRGSPVEQIQRGEVGLVTPPPSGVRPGNPSAPFFLY</sequence>
<dbReference type="RefSeq" id="WP_120330081.1">
    <property type="nucleotide sequence ID" value="NZ_RAQQ01000014.1"/>
</dbReference>
<dbReference type="Pfam" id="PF10647">
    <property type="entry name" value="Gmad1"/>
    <property type="match status" value="1"/>
</dbReference>
<evidence type="ECO:0000256" key="1">
    <source>
        <dbReference type="SAM" id="MobiDB-lite"/>
    </source>
</evidence>
<proteinExistence type="predicted"/>
<organism evidence="6 7">
    <name type="scientific">Micromonospora globbae</name>
    <dbReference type="NCBI Taxonomy" id="1894969"/>
    <lineage>
        <taxon>Bacteria</taxon>
        <taxon>Bacillati</taxon>
        <taxon>Actinomycetota</taxon>
        <taxon>Actinomycetes</taxon>
        <taxon>Micromonosporales</taxon>
        <taxon>Micromonosporaceae</taxon>
        <taxon>Micromonospora</taxon>
    </lineage>
</organism>
<feature type="domain" description="GerMN" evidence="3">
    <location>
        <begin position="197"/>
        <end position="298"/>
    </location>
</feature>
<dbReference type="EMBL" id="RAQQ01000014">
    <property type="protein sequence ID" value="RKF25711.1"/>
    <property type="molecule type" value="Genomic_DNA"/>
</dbReference>
<name>A0A420EYB7_9ACTN</name>
<feature type="signal peptide" evidence="2">
    <location>
        <begin position="1"/>
        <end position="20"/>
    </location>
</feature>
<evidence type="ECO:0000259" key="4">
    <source>
        <dbReference type="Pfam" id="PF10647"/>
    </source>
</evidence>
<dbReference type="OrthoDB" id="5172668at2"/>
<accession>A0A420EYB7</accession>
<feature type="region of interest" description="Disordered" evidence="1">
    <location>
        <begin position="30"/>
        <end position="62"/>
    </location>
</feature>
<reference evidence="6 7" key="1">
    <citation type="journal article" date="2018" name="Int. J. Syst. Evol. Microbiol.">
        <title>Micromonospora globbae sp. nov., an endophytic actinomycete isolated from roots of Globba winitii C. H. Wright.</title>
        <authorList>
            <person name="Kuncharoen N."/>
            <person name="Pittayakhajonwut P."/>
            <person name="Tanasupawat S."/>
        </authorList>
    </citation>
    <scope>NUCLEOTIDE SEQUENCE [LARGE SCALE GENOMIC DNA]</scope>
    <source>
        <strain evidence="6 7">WPS1-2</strain>
    </source>
</reference>
<evidence type="ECO:0000313" key="6">
    <source>
        <dbReference type="EMBL" id="RKF25711.1"/>
    </source>
</evidence>
<dbReference type="PROSITE" id="PS51257">
    <property type="entry name" value="PROKAR_LIPOPROTEIN"/>
    <property type="match status" value="1"/>
</dbReference>